<organism evidence="2 3">
    <name type="scientific">Linum trigynum</name>
    <dbReference type="NCBI Taxonomy" id="586398"/>
    <lineage>
        <taxon>Eukaryota</taxon>
        <taxon>Viridiplantae</taxon>
        <taxon>Streptophyta</taxon>
        <taxon>Embryophyta</taxon>
        <taxon>Tracheophyta</taxon>
        <taxon>Spermatophyta</taxon>
        <taxon>Magnoliopsida</taxon>
        <taxon>eudicotyledons</taxon>
        <taxon>Gunneridae</taxon>
        <taxon>Pentapetalae</taxon>
        <taxon>rosids</taxon>
        <taxon>fabids</taxon>
        <taxon>Malpighiales</taxon>
        <taxon>Linaceae</taxon>
        <taxon>Linum</taxon>
    </lineage>
</organism>
<dbReference type="AlphaFoldDB" id="A0AAV2EV49"/>
<dbReference type="Proteomes" id="UP001497516">
    <property type="component" value="Chromosome 5"/>
</dbReference>
<keyword evidence="3" id="KW-1185">Reference proteome</keyword>
<gene>
    <name evidence="2" type="ORF">LTRI10_LOCUS30679</name>
</gene>
<sequence>MSPVSRAKFSRQNLSMTGWKPSKAAKRVATCEQGDGGDKDESAPSVSPWRSFFLKQRRDRAYPRCLFSPHLHLLLPAAPINDINYRCAAVVSISFLGVIDFVRLTPLSLTGASRFQFCSSSPSLSGGSGHSTTTSIVVIPPTAISSNLHQLPQNYRIRHSAIRLTSIALPIERRRPPQC</sequence>
<evidence type="ECO:0000313" key="3">
    <source>
        <dbReference type="Proteomes" id="UP001497516"/>
    </source>
</evidence>
<evidence type="ECO:0000313" key="2">
    <source>
        <dbReference type="EMBL" id="CAL1389851.1"/>
    </source>
</evidence>
<protein>
    <submittedName>
        <fullName evidence="2">Uncharacterized protein</fullName>
    </submittedName>
</protein>
<accession>A0AAV2EV49</accession>
<reference evidence="2 3" key="1">
    <citation type="submission" date="2024-04" db="EMBL/GenBank/DDBJ databases">
        <authorList>
            <person name="Fracassetti M."/>
        </authorList>
    </citation>
    <scope>NUCLEOTIDE SEQUENCE [LARGE SCALE GENOMIC DNA]</scope>
</reference>
<feature type="region of interest" description="Disordered" evidence="1">
    <location>
        <begin position="1"/>
        <end position="46"/>
    </location>
</feature>
<proteinExistence type="predicted"/>
<dbReference type="EMBL" id="OZ034818">
    <property type="protein sequence ID" value="CAL1389851.1"/>
    <property type="molecule type" value="Genomic_DNA"/>
</dbReference>
<evidence type="ECO:0000256" key="1">
    <source>
        <dbReference type="SAM" id="MobiDB-lite"/>
    </source>
</evidence>
<name>A0AAV2EV49_9ROSI</name>